<feature type="domain" description="vWA-MoxR associated protein middle region 0" evidence="1">
    <location>
        <begin position="103"/>
        <end position="209"/>
    </location>
</feature>
<keyword evidence="5" id="KW-1185">Reference proteome</keyword>
<dbReference type="Pfam" id="PF19916">
    <property type="entry name" value="VMAP-M0"/>
    <property type="match status" value="1"/>
</dbReference>
<feature type="domain" description="vWA-MoxR associated protein C-terminal" evidence="3">
    <location>
        <begin position="243"/>
        <end position="479"/>
    </location>
</feature>
<evidence type="ECO:0000259" key="1">
    <source>
        <dbReference type="Pfam" id="PF19916"/>
    </source>
</evidence>
<dbReference type="Proteomes" id="UP000198318">
    <property type="component" value="Unassembled WGS sequence"/>
</dbReference>
<organism evidence="4 5">
    <name type="scientific">Actinomadura meyerae</name>
    <dbReference type="NCBI Taxonomy" id="240840"/>
    <lineage>
        <taxon>Bacteria</taxon>
        <taxon>Bacillati</taxon>
        <taxon>Actinomycetota</taxon>
        <taxon>Actinomycetes</taxon>
        <taxon>Streptosporangiales</taxon>
        <taxon>Thermomonosporaceae</taxon>
        <taxon>Actinomadura</taxon>
    </lineage>
</organism>
<dbReference type="InterPro" id="IPR045450">
    <property type="entry name" value="VMAP_C"/>
</dbReference>
<reference evidence="4 5" key="1">
    <citation type="submission" date="2017-06" db="EMBL/GenBank/DDBJ databases">
        <authorList>
            <person name="Kim H.J."/>
            <person name="Triplett B.A."/>
        </authorList>
    </citation>
    <scope>NUCLEOTIDE SEQUENCE [LARGE SCALE GENOMIC DNA]</scope>
    <source>
        <strain evidence="4 5">DSM 44715</strain>
    </source>
</reference>
<dbReference type="InterPro" id="IPR045555">
    <property type="entry name" value="VMAP-M0"/>
</dbReference>
<evidence type="ECO:0000313" key="4">
    <source>
        <dbReference type="EMBL" id="SNS88017.1"/>
    </source>
</evidence>
<gene>
    <name evidence="4" type="ORF">SAMN05443665_1011101</name>
</gene>
<evidence type="ECO:0000259" key="3">
    <source>
        <dbReference type="Pfam" id="PF20028"/>
    </source>
</evidence>
<dbReference type="Pfam" id="PF20028">
    <property type="entry name" value="VMAP-C"/>
    <property type="match status" value="1"/>
</dbReference>
<dbReference type="AlphaFoldDB" id="A0A239I350"/>
<evidence type="ECO:0000259" key="2">
    <source>
        <dbReference type="Pfam" id="PF19956"/>
    </source>
</evidence>
<sequence length="493" mass="55349">MITSLNVADQHRLVEAIRRVDAMSVQRERALHVQALERELGHRLDYVRHDKDMLDVWALVDALLAYPGAAQALVRILQTFYPASLSVRALGEVVAELLPEPWLDQAERRELHELITSLERTDPGLTHLGRFPMLYRRAVGPAWPSLDREVRSLHDVVALLEEMPDGPDGTPPLLVFVSDLAEYAGYPTAGPFRDWVRRQIEAQGLDRAVLQGGGGPAAVRGGPPEPAENYLVIECAPDALEADRYLITAWLQVGREPGSTLYGSDEALPLSRIPELLERLLTAESSVIGRRGPDLTIEFILPRDLLDHPVEQIRIKVAGFEHRVGIRYPVVVRSLERMRHAELHHYWRHKWDWLSGHSVDPPVCLVARSGEYDKEELFSRLSEESTAVLALAFPPWSGEDDEADEHWVGLVAGIPVVAWCRDGRYPAQFAREVKELMAADLMKLPRRTMELRRQALSSGSEGTGSGHLGLHLTLVFDDADRIPEPYVRLRPPA</sequence>
<accession>A0A239I350</accession>
<dbReference type="Pfam" id="PF19956">
    <property type="entry name" value="EAD2"/>
    <property type="match status" value="1"/>
</dbReference>
<feature type="domain" description="Effector-associated" evidence="2">
    <location>
        <begin position="14"/>
        <end position="95"/>
    </location>
</feature>
<dbReference type="RefSeq" id="WP_089326450.1">
    <property type="nucleotide sequence ID" value="NZ_FZOR01000011.1"/>
</dbReference>
<name>A0A239I350_9ACTN</name>
<dbReference type="InterPro" id="IPR045431">
    <property type="entry name" value="EAD2"/>
</dbReference>
<evidence type="ECO:0000313" key="5">
    <source>
        <dbReference type="Proteomes" id="UP000198318"/>
    </source>
</evidence>
<dbReference type="EMBL" id="FZOR01000011">
    <property type="protein sequence ID" value="SNS88017.1"/>
    <property type="molecule type" value="Genomic_DNA"/>
</dbReference>
<protein>
    <submittedName>
        <fullName evidence="4">Uncharacterized protein</fullName>
    </submittedName>
</protein>
<dbReference type="OrthoDB" id="3867284at2"/>
<proteinExistence type="predicted"/>